<gene>
    <name evidence="1" type="ORF">NCTC10118_00319</name>
</gene>
<evidence type="ECO:0000313" key="2">
    <source>
        <dbReference type="Proteomes" id="UP000289952"/>
    </source>
</evidence>
<dbReference type="Gene3D" id="3.40.50.200">
    <property type="entry name" value="Peptidase S8/S53 domain"/>
    <property type="match status" value="1"/>
</dbReference>
<dbReference type="OrthoDB" id="400658at2"/>
<dbReference type="RefSeq" id="WP_129621360.1">
    <property type="nucleotide sequence ID" value="NZ_LR214972.1"/>
</dbReference>
<name>A0A449ADU4_9BACT</name>
<proteinExistence type="predicted"/>
<dbReference type="AlphaFoldDB" id="A0A449ADU4"/>
<keyword evidence="2" id="KW-1185">Reference proteome</keyword>
<organism evidence="1 2">
    <name type="scientific">Mycoplasmopsis bovirhinis</name>
    <dbReference type="NCBI Taxonomy" id="29553"/>
    <lineage>
        <taxon>Bacteria</taxon>
        <taxon>Bacillati</taxon>
        <taxon>Mycoplasmatota</taxon>
        <taxon>Mycoplasmoidales</taxon>
        <taxon>Metamycoplasmataceae</taxon>
        <taxon>Mycoplasmopsis</taxon>
    </lineage>
</organism>
<dbReference type="InterPro" id="IPR036852">
    <property type="entry name" value="Peptidase_S8/S53_dom_sf"/>
</dbReference>
<sequence length="143" mass="16594">MWLYTEKSSRHATQVSELIAGKNGINPTFTVVSVQTDLEWNGLTSEMNYLLWYTNIVNNSWGLGFDKKKPIPEWVLRYNWASKYFDDLIFNNPELINVIAAGNTYSKESVFLKLLYLKTVSLLEQQSNEIEKRKPVLVKLVMI</sequence>
<dbReference type="EMBL" id="LR214972">
    <property type="protein sequence ID" value="VEU63153.1"/>
    <property type="molecule type" value="Genomic_DNA"/>
</dbReference>
<evidence type="ECO:0000313" key="1">
    <source>
        <dbReference type="EMBL" id="VEU63153.1"/>
    </source>
</evidence>
<protein>
    <submittedName>
        <fullName evidence="1">Uncharacterized protein</fullName>
    </submittedName>
</protein>
<reference evidence="1 2" key="1">
    <citation type="submission" date="2019-01" db="EMBL/GenBank/DDBJ databases">
        <authorList>
            <consortium name="Pathogen Informatics"/>
        </authorList>
    </citation>
    <scope>NUCLEOTIDE SEQUENCE [LARGE SCALE GENOMIC DNA]</scope>
    <source>
        <strain evidence="1 2">NCTC10118</strain>
    </source>
</reference>
<accession>A0A449ADU4</accession>
<dbReference type="GO" id="GO:0006508">
    <property type="term" value="P:proteolysis"/>
    <property type="evidence" value="ECO:0007669"/>
    <property type="project" value="InterPro"/>
</dbReference>
<dbReference type="Proteomes" id="UP000289952">
    <property type="component" value="Chromosome"/>
</dbReference>
<dbReference type="GO" id="GO:0004252">
    <property type="term" value="F:serine-type endopeptidase activity"/>
    <property type="evidence" value="ECO:0007669"/>
    <property type="project" value="InterPro"/>
</dbReference>
<dbReference type="SUPFAM" id="SSF52743">
    <property type="entry name" value="Subtilisin-like"/>
    <property type="match status" value="1"/>
</dbReference>